<dbReference type="GO" id="GO:0005975">
    <property type="term" value="P:carbohydrate metabolic process"/>
    <property type="evidence" value="ECO:0007669"/>
    <property type="project" value="InterPro"/>
</dbReference>
<comment type="similarity">
    <text evidence="2 9">Belongs to the gluconokinase GntK/GntV family.</text>
</comment>
<comment type="catalytic activity">
    <reaction evidence="8 9">
        <text>D-gluconate + ATP = 6-phospho-D-gluconate + ADP + H(+)</text>
        <dbReference type="Rhea" id="RHEA:19433"/>
        <dbReference type="ChEBI" id="CHEBI:15378"/>
        <dbReference type="ChEBI" id="CHEBI:18391"/>
        <dbReference type="ChEBI" id="CHEBI:30616"/>
        <dbReference type="ChEBI" id="CHEBI:58759"/>
        <dbReference type="ChEBI" id="CHEBI:456216"/>
        <dbReference type="EC" id="2.7.1.12"/>
    </reaction>
</comment>
<name>A0A1E4TGP8_9ASCO</name>
<gene>
    <name evidence="10" type="ORF">CANCADRAFT_113521</name>
</gene>
<reference evidence="11" key="1">
    <citation type="submission" date="2016-02" db="EMBL/GenBank/DDBJ databases">
        <title>Comparative genomics of biotechnologically important yeasts.</title>
        <authorList>
            <consortium name="DOE Joint Genome Institute"/>
            <person name="Riley R."/>
            <person name="Haridas S."/>
            <person name="Wolfe K.H."/>
            <person name="Lopes M.R."/>
            <person name="Hittinger C.T."/>
            <person name="Goker M."/>
            <person name="Salamov A."/>
            <person name="Wisecaver J."/>
            <person name="Long T.M."/>
            <person name="Aerts A.L."/>
            <person name="Barry K."/>
            <person name="Choi C."/>
            <person name="Clum A."/>
            <person name="Coughlan A.Y."/>
            <person name="Deshpande S."/>
            <person name="Douglass A.P."/>
            <person name="Hanson S.J."/>
            <person name="Klenk H.-P."/>
            <person name="Labutti K."/>
            <person name="Lapidus A."/>
            <person name="Lindquist E."/>
            <person name="Lipzen A."/>
            <person name="Meier-Kolthoff J.P."/>
            <person name="Ohm R.A."/>
            <person name="Otillar R.P."/>
            <person name="Pangilinan J."/>
            <person name="Peng Y."/>
            <person name="Rokas A."/>
            <person name="Rosa C.A."/>
            <person name="Scheuner C."/>
            <person name="Sibirny A.A."/>
            <person name="Slot J.C."/>
            <person name="Stielow J.B."/>
            <person name="Sun H."/>
            <person name="Kurtzman C.P."/>
            <person name="Blackwell M."/>
            <person name="Jeffries T.W."/>
            <person name="Grigoriev I.V."/>
        </authorList>
    </citation>
    <scope>NUCLEOTIDE SEQUENCE [LARGE SCALE GENOMIC DNA]</scope>
    <source>
        <strain evidence="11">NRRL Y-17796</strain>
    </source>
</reference>
<dbReference type="NCBIfam" id="TIGR01313">
    <property type="entry name" value="therm_gnt_kin"/>
    <property type="match status" value="1"/>
</dbReference>
<dbReference type="SUPFAM" id="SSF52540">
    <property type="entry name" value="P-loop containing nucleoside triphosphate hydrolases"/>
    <property type="match status" value="1"/>
</dbReference>
<dbReference type="GO" id="GO:0046316">
    <property type="term" value="F:gluconokinase activity"/>
    <property type="evidence" value="ECO:0007669"/>
    <property type="project" value="UniProtKB-EC"/>
</dbReference>
<keyword evidence="5 9" id="KW-0547">Nucleotide-binding</keyword>
<proteinExistence type="inferred from homology"/>
<evidence type="ECO:0000256" key="6">
    <source>
        <dbReference type="ARBA" id="ARBA00022777"/>
    </source>
</evidence>
<dbReference type="EC" id="2.7.1.12" evidence="3 9"/>
<sequence>MKKIIYVCGPAGCGKSTVAGALSKKYDAEFIEADSVHSKENIEKMSNGIPLTDEDRFPWLNTLQTLASNTAGSHVVLTCSALKKVYRDILRRSNNADTRVHFVFLRLTRDQLIARVRQRPNHYMKDSMVDSQLADLEPPTADELDVSVIDASAPIEEVISAAISAAESI</sequence>
<evidence type="ECO:0000256" key="8">
    <source>
        <dbReference type="ARBA" id="ARBA00048090"/>
    </source>
</evidence>
<dbReference type="AlphaFoldDB" id="A0A1E4TGP8"/>
<dbReference type="InterPro" id="IPR006001">
    <property type="entry name" value="Therm_gnt_kin"/>
</dbReference>
<organism evidence="10 11">
    <name type="scientific">Tortispora caseinolytica NRRL Y-17796</name>
    <dbReference type="NCBI Taxonomy" id="767744"/>
    <lineage>
        <taxon>Eukaryota</taxon>
        <taxon>Fungi</taxon>
        <taxon>Dikarya</taxon>
        <taxon>Ascomycota</taxon>
        <taxon>Saccharomycotina</taxon>
        <taxon>Trigonopsidomycetes</taxon>
        <taxon>Trigonopsidales</taxon>
        <taxon>Trigonopsidaceae</taxon>
        <taxon>Tortispora</taxon>
    </lineage>
</organism>
<dbReference type="Proteomes" id="UP000095023">
    <property type="component" value="Unassembled WGS sequence"/>
</dbReference>
<evidence type="ECO:0000256" key="1">
    <source>
        <dbReference type="ARBA" id="ARBA00004875"/>
    </source>
</evidence>
<evidence type="ECO:0000313" key="10">
    <source>
        <dbReference type="EMBL" id="ODV90944.1"/>
    </source>
</evidence>
<protein>
    <recommendedName>
        <fullName evidence="3 9">Gluconokinase</fullName>
        <ecNumber evidence="3 9">2.7.1.12</ecNumber>
    </recommendedName>
</protein>
<accession>A0A1E4TGP8</accession>
<evidence type="ECO:0000256" key="3">
    <source>
        <dbReference type="ARBA" id="ARBA00012054"/>
    </source>
</evidence>
<keyword evidence="6 9" id="KW-0418">Kinase</keyword>
<dbReference type="EMBL" id="KV453842">
    <property type="protein sequence ID" value="ODV90944.1"/>
    <property type="molecule type" value="Genomic_DNA"/>
</dbReference>
<evidence type="ECO:0000256" key="2">
    <source>
        <dbReference type="ARBA" id="ARBA00008420"/>
    </source>
</evidence>
<comment type="pathway">
    <text evidence="1 9">Carbohydrate acid metabolism; D-gluconate degradation.</text>
</comment>
<evidence type="ECO:0000256" key="4">
    <source>
        <dbReference type="ARBA" id="ARBA00022679"/>
    </source>
</evidence>
<dbReference type="GO" id="GO:0005737">
    <property type="term" value="C:cytoplasm"/>
    <property type="evidence" value="ECO:0007669"/>
    <property type="project" value="TreeGrafter"/>
</dbReference>
<keyword evidence="7 9" id="KW-0067">ATP-binding</keyword>
<dbReference type="GO" id="GO:0005524">
    <property type="term" value="F:ATP binding"/>
    <property type="evidence" value="ECO:0007669"/>
    <property type="project" value="UniProtKB-KW"/>
</dbReference>
<dbReference type="CDD" id="cd02021">
    <property type="entry name" value="GntK"/>
    <property type="match status" value="1"/>
</dbReference>
<keyword evidence="11" id="KW-1185">Reference proteome</keyword>
<dbReference type="InterPro" id="IPR027417">
    <property type="entry name" value="P-loop_NTPase"/>
</dbReference>
<dbReference type="UniPathway" id="UPA00792"/>
<dbReference type="PANTHER" id="PTHR43442">
    <property type="entry name" value="GLUCONOKINASE-RELATED"/>
    <property type="match status" value="1"/>
</dbReference>
<dbReference type="InterPro" id="IPR031322">
    <property type="entry name" value="Shikimate/glucono_kinase"/>
</dbReference>
<evidence type="ECO:0000313" key="11">
    <source>
        <dbReference type="Proteomes" id="UP000095023"/>
    </source>
</evidence>
<dbReference type="FunFam" id="3.40.50.300:FF:000522">
    <property type="entry name" value="Gluconokinase"/>
    <property type="match status" value="1"/>
</dbReference>
<dbReference type="PANTHER" id="PTHR43442:SF3">
    <property type="entry name" value="GLUCONOKINASE-RELATED"/>
    <property type="match status" value="1"/>
</dbReference>
<dbReference type="Pfam" id="PF01202">
    <property type="entry name" value="SKI"/>
    <property type="match status" value="1"/>
</dbReference>
<dbReference type="Gene3D" id="3.40.50.300">
    <property type="entry name" value="P-loop containing nucleotide triphosphate hydrolases"/>
    <property type="match status" value="1"/>
</dbReference>
<evidence type="ECO:0000256" key="9">
    <source>
        <dbReference type="RuleBase" id="RU363066"/>
    </source>
</evidence>
<evidence type="ECO:0000256" key="5">
    <source>
        <dbReference type="ARBA" id="ARBA00022741"/>
    </source>
</evidence>
<dbReference type="OrthoDB" id="275177at2759"/>
<keyword evidence="4 9" id="KW-0808">Transferase</keyword>
<evidence type="ECO:0000256" key="7">
    <source>
        <dbReference type="ARBA" id="ARBA00022840"/>
    </source>
</evidence>